<name>A0AA38RE43_9PEZI</name>
<feature type="region of interest" description="Disordered" evidence="6">
    <location>
        <begin position="410"/>
        <end position="438"/>
    </location>
</feature>
<feature type="compositionally biased region" description="Basic and acidic residues" evidence="6">
    <location>
        <begin position="425"/>
        <end position="438"/>
    </location>
</feature>
<dbReference type="PANTHER" id="PTHR46064:SF1">
    <property type="entry name" value="QUEUINE TRNA-RIBOSYLTRANSFERASE ACCESSORY SUBUNIT 2"/>
    <property type="match status" value="1"/>
</dbReference>
<keyword evidence="9" id="KW-1185">Reference proteome</keyword>
<keyword evidence="2 5" id="KW-0819">tRNA processing</keyword>
<feature type="binding site" evidence="5">
    <location>
        <position position="374"/>
    </location>
    <ligand>
        <name>Zn(2+)</name>
        <dbReference type="ChEBI" id="CHEBI:29105"/>
    </ligand>
</feature>
<protein>
    <recommendedName>
        <fullName evidence="5">Queuine tRNA-ribosyltransferase accessory subunit 2</fullName>
    </recommendedName>
    <alternativeName>
        <fullName evidence="5">Queuine tRNA-ribosyltransferase domain-containing protein 1</fullName>
    </alternativeName>
</protein>
<comment type="similarity">
    <text evidence="5">Belongs to the queuine tRNA-ribosyltransferase family. QTRT2 subfamily.</text>
</comment>
<dbReference type="AlphaFoldDB" id="A0AA38RE43"/>
<dbReference type="EMBL" id="JANBVN010000176">
    <property type="protein sequence ID" value="KAJ9134717.1"/>
    <property type="molecule type" value="Genomic_DNA"/>
</dbReference>
<dbReference type="InterPro" id="IPR002616">
    <property type="entry name" value="tRNA_ribo_trans-like"/>
</dbReference>
<evidence type="ECO:0000313" key="8">
    <source>
        <dbReference type="EMBL" id="KAJ9134717.1"/>
    </source>
</evidence>
<feature type="binding site" evidence="5">
    <location>
        <position position="343"/>
    </location>
    <ligand>
        <name>Zn(2+)</name>
        <dbReference type="ChEBI" id="CHEBI:29105"/>
    </ligand>
</feature>
<dbReference type="GO" id="GO:0046872">
    <property type="term" value="F:metal ion binding"/>
    <property type="evidence" value="ECO:0007669"/>
    <property type="project" value="UniProtKB-KW"/>
</dbReference>
<dbReference type="InterPro" id="IPR036511">
    <property type="entry name" value="TGT-like_sf"/>
</dbReference>
<reference evidence="8" key="1">
    <citation type="submission" date="2022-07" db="EMBL/GenBank/DDBJ databases">
        <title>Fungi with potential for degradation of polypropylene.</title>
        <authorList>
            <person name="Gostincar C."/>
        </authorList>
    </citation>
    <scope>NUCLEOTIDE SEQUENCE</scope>
    <source>
        <strain evidence="8">EXF-13287</strain>
    </source>
</reference>
<evidence type="ECO:0000256" key="3">
    <source>
        <dbReference type="ARBA" id="ARBA00022723"/>
    </source>
</evidence>
<dbReference type="HAMAP" id="MF_03043">
    <property type="entry name" value="QTRT2"/>
    <property type="match status" value="1"/>
</dbReference>
<comment type="function">
    <text evidence="5">Non-catalytic subunit of the queuine tRNA-ribosyltransferase (TGT) that catalyzes the base-exchange of a guanine (G) residue with queuine (Q) at position 34 (anticodon wobble position) in tRNAs with GU(N) anticodons (tRNA-Asp, -Asn, -His and -Tyr), resulting in the hypermodified nucleoside queuosine (7-(((4,5-cis-dihydroxy-2-cyclopenten-1-yl)amino)methyl)-7-deazaguanosine).</text>
</comment>
<gene>
    <name evidence="8" type="ORF">NKR19_g8533</name>
</gene>
<keyword evidence="1 5" id="KW-0963">Cytoplasm</keyword>
<dbReference type="Pfam" id="PF01702">
    <property type="entry name" value="TGT"/>
    <property type="match status" value="1"/>
</dbReference>
<evidence type="ECO:0000256" key="4">
    <source>
        <dbReference type="ARBA" id="ARBA00022833"/>
    </source>
</evidence>
<feature type="domain" description="tRNA-guanine(15) transglycosylase-like" evidence="7">
    <location>
        <begin position="23"/>
        <end position="407"/>
    </location>
</feature>
<evidence type="ECO:0000256" key="6">
    <source>
        <dbReference type="SAM" id="MobiDB-lite"/>
    </source>
</evidence>
<comment type="subunit">
    <text evidence="5">Heterodimer of a catalytic subunit and an accessory subunit.</text>
</comment>
<evidence type="ECO:0000256" key="5">
    <source>
        <dbReference type="HAMAP-Rule" id="MF_03043"/>
    </source>
</evidence>
<evidence type="ECO:0000256" key="2">
    <source>
        <dbReference type="ARBA" id="ARBA00022694"/>
    </source>
</evidence>
<sequence length="499" mass="53812">MTSETPETMRFDLLRTGAADGVGARLGRLVFSGGRTIETPNFFAITSRGAVPHITPDNLSKHVPVQGTYVALEDFIERSQANPTRTPPIYKTPATPSRPRPLHNFTITPPSTLTVLAARRLPAVASPQGNSTAGISVFTSTGFQNLSTTDYQTAVSILKPDMAIPLADLTNTTSTPNSKRATRMADRTEDWLEQWFSSPQPPGPETAIFAPTLPIPYALQWEYLTRLSSDFASSISGLAVYSSDIIPDLANHPDLAPKPRLSLDPPATPHHILRQIAIGADVFLLPFLNTISDSGVALTFSFPPPRPSPQTSAPSGGTSLLPLGKDLSDPSFAFSVAPLREGCGCYTCTAHHAAYVHHLLSAREMLGWTLLQIHNHHTLSDFFSGVRASLASGTFAEDSARFQTAYEGEVPAGTGERPRARGYHFKSEGAGEPKRNKKAWDAKLGGDEGEGLEGGVEGLKIGEVERRLERDLTETPVVPVGDGAELEREWFAEVDGKNV</sequence>
<proteinExistence type="inferred from homology"/>
<dbReference type="SUPFAM" id="SSF51713">
    <property type="entry name" value="tRNA-guanine transglycosylase"/>
    <property type="match status" value="1"/>
</dbReference>
<accession>A0AA38RE43</accession>
<dbReference type="Gene3D" id="3.20.20.105">
    <property type="entry name" value="Queuine tRNA-ribosyltransferase-like"/>
    <property type="match status" value="1"/>
</dbReference>
<dbReference type="GO" id="GO:0005737">
    <property type="term" value="C:cytoplasm"/>
    <property type="evidence" value="ECO:0007669"/>
    <property type="project" value="UniProtKB-SubCell"/>
</dbReference>
<comment type="caution">
    <text evidence="8">The sequence shown here is derived from an EMBL/GenBank/DDBJ whole genome shotgun (WGS) entry which is preliminary data.</text>
</comment>
<feature type="region of interest" description="Disordered" evidence="6">
    <location>
        <begin position="82"/>
        <end position="103"/>
    </location>
</feature>
<comment type="subcellular location">
    <subcellularLocation>
        <location evidence="5">Cytoplasm</location>
    </subcellularLocation>
</comment>
<dbReference type="PANTHER" id="PTHR46064">
    <property type="entry name" value="QUEUINE TRNA-RIBOSYLTRANSFERASE ACCESSORY SUBUNIT 2"/>
    <property type="match status" value="1"/>
</dbReference>
<dbReference type="InterPro" id="IPR050852">
    <property type="entry name" value="Queuine_tRNA-ribosyltrfase"/>
</dbReference>
<dbReference type="Proteomes" id="UP001174691">
    <property type="component" value="Unassembled WGS sequence"/>
</dbReference>
<evidence type="ECO:0000256" key="1">
    <source>
        <dbReference type="ARBA" id="ARBA00022490"/>
    </source>
</evidence>
<evidence type="ECO:0000259" key="7">
    <source>
        <dbReference type="Pfam" id="PF01702"/>
    </source>
</evidence>
<dbReference type="GO" id="GO:0008479">
    <property type="term" value="F:tRNA-guanosine(34) queuine transglycosylase activity"/>
    <property type="evidence" value="ECO:0007669"/>
    <property type="project" value="UniProtKB-UniRule"/>
</dbReference>
<evidence type="ECO:0000313" key="9">
    <source>
        <dbReference type="Proteomes" id="UP001174691"/>
    </source>
</evidence>
<keyword evidence="4 5" id="KW-0862">Zinc</keyword>
<comment type="cofactor">
    <cofactor evidence="5">
        <name>Zn(2+)</name>
        <dbReference type="ChEBI" id="CHEBI:29105"/>
    </cofactor>
    <text evidence="5">Binds 1 zinc ion per subunit.</text>
</comment>
<feature type="binding site" evidence="5">
    <location>
        <position position="345"/>
    </location>
    <ligand>
        <name>Zn(2+)</name>
        <dbReference type="ChEBI" id="CHEBI:29105"/>
    </ligand>
</feature>
<dbReference type="InterPro" id="IPR028592">
    <property type="entry name" value="QTRTD1"/>
</dbReference>
<organism evidence="8 9">
    <name type="scientific">Coniochaeta hoffmannii</name>
    <dbReference type="NCBI Taxonomy" id="91930"/>
    <lineage>
        <taxon>Eukaryota</taxon>
        <taxon>Fungi</taxon>
        <taxon>Dikarya</taxon>
        <taxon>Ascomycota</taxon>
        <taxon>Pezizomycotina</taxon>
        <taxon>Sordariomycetes</taxon>
        <taxon>Sordariomycetidae</taxon>
        <taxon>Coniochaetales</taxon>
        <taxon>Coniochaetaceae</taxon>
        <taxon>Coniochaeta</taxon>
    </lineage>
</organism>
<feature type="binding site" evidence="5">
    <location>
        <position position="348"/>
    </location>
    <ligand>
        <name>Zn(2+)</name>
        <dbReference type="ChEBI" id="CHEBI:29105"/>
    </ligand>
</feature>
<dbReference type="GO" id="GO:0006400">
    <property type="term" value="P:tRNA modification"/>
    <property type="evidence" value="ECO:0007669"/>
    <property type="project" value="InterPro"/>
</dbReference>
<keyword evidence="3 5" id="KW-0479">Metal-binding</keyword>